<sequence length="160" mass="17899">MGERLKRAAKLIKEQFHRKVQVVSLDHAASRLSRLMEREGLVLAPKPWVTCSCPHTNDAARRAACRQSDRDLSKAKGADFANAGPLICKDCLFAIIEGARTSYVEAEALHLKRIVAVHSDKPSLVDELERMNLIEVTRVLDECYSTAEPLEPAYALREET</sequence>
<dbReference type="KEGG" id="rpe:RPE_2159"/>
<organism evidence="1">
    <name type="scientific">Rhodopseudomonas palustris (strain BisA53)</name>
    <dbReference type="NCBI Taxonomy" id="316055"/>
    <lineage>
        <taxon>Bacteria</taxon>
        <taxon>Pseudomonadati</taxon>
        <taxon>Pseudomonadota</taxon>
        <taxon>Alphaproteobacteria</taxon>
        <taxon>Hyphomicrobiales</taxon>
        <taxon>Nitrobacteraceae</taxon>
        <taxon>Rhodopseudomonas</taxon>
    </lineage>
</organism>
<accession>Q07PN1</accession>
<protein>
    <submittedName>
        <fullName evidence="1">Uncharacterized protein</fullName>
    </submittedName>
</protein>
<dbReference type="HOGENOM" id="CLU_1650800_0_0_5"/>
<dbReference type="STRING" id="316055.RPE_2159"/>
<proteinExistence type="predicted"/>
<reference evidence="1" key="1">
    <citation type="submission" date="2006-09" db="EMBL/GenBank/DDBJ databases">
        <title>Complete sequence of Rhodopseudomonas palustris BisA53.</title>
        <authorList>
            <consortium name="US DOE Joint Genome Institute"/>
            <person name="Copeland A."/>
            <person name="Lucas S."/>
            <person name="Lapidus A."/>
            <person name="Barry K."/>
            <person name="Detter J.C."/>
            <person name="Glavina del Rio T."/>
            <person name="Hammon N."/>
            <person name="Israni S."/>
            <person name="Dalin E."/>
            <person name="Tice H."/>
            <person name="Pitluck S."/>
            <person name="Chain P."/>
            <person name="Malfatti S."/>
            <person name="Shin M."/>
            <person name="Vergez L."/>
            <person name="Schmutz J."/>
            <person name="Larimer F."/>
            <person name="Land M."/>
            <person name="Hauser L."/>
            <person name="Pelletier D.A."/>
            <person name="Kyrpides N."/>
            <person name="Kim E."/>
            <person name="Harwood C.S."/>
            <person name="Oda Y."/>
            <person name="Richardson P."/>
        </authorList>
    </citation>
    <scope>NUCLEOTIDE SEQUENCE [LARGE SCALE GENOMIC DNA]</scope>
    <source>
        <strain evidence="1">BisA53</strain>
    </source>
</reference>
<gene>
    <name evidence="1" type="ordered locus">RPE_2159</name>
</gene>
<evidence type="ECO:0000313" key="1">
    <source>
        <dbReference type="EMBL" id="ABJ06103.1"/>
    </source>
</evidence>
<dbReference type="EMBL" id="CP000463">
    <property type="protein sequence ID" value="ABJ06103.1"/>
    <property type="molecule type" value="Genomic_DNA"/>
</dbReference>
<dbReference type="AlphaFoldDB" id="Q07PN1"/>
<name>Q07PN1_RHOP5</name>